<dbReference type="GO" id="GO:0005886">
    <property type="term" value="C:plasma membrane"/>
    <property type="evidence" value="ECO:0007669"/>
    <property type="project" value="UniProtKB-SubCell"/>
</dbReference>
<evidence type="ECO:0000313" key="15">
    <source>
        <dbReference type="EMBL" id="KAG7163307.1"/>
    </source>
</evidence>
<evidence type="ECO:0000256" key="12">
    <source>
        <dbReference type="ARBA" id="ARBA00023303"/>
    </source>
</evidence>
<dbReference type="Gene3D" id="3.40.190.10">
    <property type="entry name" value="Periplasmic binding protein-like II"/>
    <property type="match status" value="1"/>
</dbReference>
<keyword evidence="12" id="KW-0407">Ion channel</keyword>
<evidence type="ECO:0000256" key="8">
    <source>
        <dbReference type="ARBA" id="ARBA00023136"/>
    </source>
</evidence>
<evidence type="ECO:0000256" key="13">
    <source>
        <dbReference type="SAM" id="Phobius"/>
    </source>
</evidence>
<gene>
    <name evidence="15" type="primary">Grid2-L12</name>
    <name evidence="15" type="ORF">Hamer_G004429</name>
</gene>
<dbReference type="Gene3D" id="1.10.287.70">
    <property type="match status" value="1"/>
</dbReference>
<dbReference type="SMART" id="SM00918">
    <property type="entry name" value="Lig_chan-Glu_bd"/>
    <property type="match status" value="1"/>
</dbReference>
<reference evidence="15" key="1">
    <citation type="journal article" date="2021" name="Sci. Adv.">
        <title>The American lobster genome reveals insights on longevity, neural, and immune adaptations.</title>
        <authorList>
            <person name="Polinski J.M."/>
            <person name="Zimin A.V."/>
            <person name="Clark K.F."/>
            <person name="Kohn A.B."/>
            <person name="Sadowski N."/>
            <person name="Timp W."/>
            <person name="Ptitsyn A."/>
            <person name="Khanna P."/>
            <person name="Romanova D.Y."/>
            <person name="Williams P."/>
            <person name="Greenwood S.J."/>
            <person name="Moroz L.L."/>
            <person name="Walt D.R."/>
            <person name="Bodnar A.G."/>
        </authorList>
    </citation>
    <scope>NUCLEOTIDE SEQUENCE</scope>
    <source>
        <strain evidence="15">GMGI-L3</strain>
    </source>
</reference>
<dbReference type="InterPro" id="IPR052192">
    <property type="entry name" value="Insect_Ionotropic_Sensory_Rcpt"/>
</dbReference>
<dbReference type="SUPFAM" id="SSF53850">
    <property type="entry name" value="Periplasmic binding protein-like II"/>
    <property type="match status" value="1"/>
</dbReference>
<evidence type="ECO:0000256" key="4">
    <source>
        <dbReference type="ARBA" id="ARBA00022475"/>
    </source>
</evidence>
<keyword evidence="5 13" id="KW-0812">Transmembrane</keyword>
<dbReference type="PANTHER" id="PTHR42643:SF24">
    <property type="entry name" value="IONOTROPIC RECEPTOR 60A"/>
    <property type="match status" value="1"/>
</dbReference>
<feature type="transmembrane region" description="Helical" evidence="13">
    <location>
        <begin position="327"/>
        <end position="349"/>
    </location>
</feature>
<evidence type="ECO:0000259" key="14">
    <source>
        <dbReference type="SMART" id="SM00918"/>
    </source>
</evidence>
<comment type="caution">
    <text evidence="15">The sequence shown here is derived from an EMBL/GenBank/DDBJ whole genome shotgun (WGS) entry which is preliminary data.</text>
</comment>
<dbReference type="GO" id="GO:0050906">
    <property type="term" value="P:detection of stimulus involved in sensory perception"/>
    <property type="evidence" value="ECO:0007669"/>
    <property type="project" value="UniProtKB-ARBA"/>
</dbReference>
<dbReference type="PANTHER" id="PTHR42643">
    <property type="entry name" value="IONOTROPIC RECEPTOR 20A-RELATED"/>
    <property type="match status" value="1"/>
</dbReference>
<feature type="transmembrane region" description="Helical" evidence="13">
    <location>
        <begin position="356"/>
        <end position="371"/>
    </location>
</feature>
<keyword evidence="9 15" id="KW-0675">Receptor</keyword>
<evidence type="ECO:0000256" key="7">
    <source>
        <dbReference type="ARBA" id="ARBA00023065"/>
    </source>
</evidence>
<keyword evidence="11" id="KW-1071">Ligand-gated ion channel</keyword>
<evidence type="ECO:0000256" key="9">
    <source>
        <dbReference type="ARBA" id="ARBA00023170"/>
    </source>
</evidence>
<dbReference type="AlphaFoldDB" id="A0A8J5JS35"/>
<dbReference type="EMBL" id="JAHLQT010026473">
    <property type="protein sequence ID" value="KAG7163307.1"/>
    <property type="molecule type" value="Genomic_DNA"/>
</dbReference>
<evidence type="ECO:0000256" key="2">
    <source>
        <dbReference type="ARBA" id="ARBA00008685"/>
    </source>
</evidence>
<comment type="similarity">
    <text evidence="2">Belongs to the glutamate-gated ion channel (TC 1.A.10.1) family.</text>
</comment>
<keyword evidence="16" id="KW-1185">Reference proteome</keyword>
<keyword evidence="6 13" id="KW-1133">Transmembrane helix</keyword>
<keyword evidence="8 13" id="KW-0472">Membrane</keyword>
<accession>A0A8J5JS35</accession>
<evidence type="ECO:0000313" key="16">
    <source>
        <dbReference type="Proteomes" id="UP000747542"/>
    </source>
</evidence>
<comment type="subcellular location">
    <subcellularLocation>
        <location evidence="1">Cell membrane</location>
        <topology evidence="1">Multi-pass membrane protein</topology>
    </subcellularLocation>
</comment>
<feature type="domain" description="Ionotropic glutamate receptor L-glutamate and glycine-binding" evidence="14">
    <location>
        <begin position="216"/>
        <end position="272"/>
    </location>
</feature>
<keyword evidence="7" id="KW-0406">Ion transport</keyword>
<organism evidence="15 16">
    <name type="scientific">Homarus americanus</name>
    <name type="common">American lobster</name>
    <dbReference type="NCBI Taxonomy" id="6706"/>
    <lineage>
        <taxon>Eukaryota</taxon>
        <taxon>Metazoa</taxon>
        <taxon>Ecdysozoa</taxon>
        <taxon>Arthropoda</taxon>
        <taxon>Crustacea</taxon>
        <taxon>Multicrustacea</taxon>
        <taxon>Malacostraca</taxon>
        <taxon>Eumalacostraca</taxon>
        <taxon>Eucarida</taxon>
        <taxon>Decapoda</taxon>
        <taxon>Pleocyemata</taxon>
        <taxon>Astacidea</taxon>
        <taxon>Nephropoidea</taxon>
        <taxon>Nephropidae</taxon>
        <taxon>Homarus</taxon>
    </lineage>
</organism>
<protein>
    <submittedName>
        <fullName evidence="15">Glutamate receptor ionotropic, delta-2-like 12</fullName>
    </submittedName>
</protein>
<dbReference type="Pfam" id="PF00060">
    <property type="entry name" value="Lig_chan"/>
    <property type="match status" value="1"/>
</dbReference>
<evidence type="ECO:0000256" key="5">
    <source>
        <dbReference type="ARBA" id="ARBA00022692"/>
    </source>
</evidence>
<dbReference type="GO" id="GO:0015276">
    <property type="term" value="F:ligand-gated monoatomic ion channel activity"/>
    <property type="evidence" value="ECO:0007669"/>
    <property type="project" value="InterPro"/>
</dbReference>
<dbReference type="Pfam" id="PF10613">
    <property type="entry name" value="Lig_chan-Glu_bd"/>
    <property type="match status" value="1"/>
</dbReference>
<sequence length="611" mass="68838">MMGWVWLCPLVAAVDVQLHNKAEVVLHSLLQGPLAKDHILLALDSGARNTLNTDAIMARRGTAERSVVIVVSDDAEDFFLKTSPQFLRGNLLVAVLVLTASPQQLLNSLDHRWNPQFLLLFNLNATLDSKVLLQDERIQRCRHIALIEPAKRFIPPRFQVFTSMPYKSLGQGPAVKFPLGLWSERNFALKPDLFPERFTTFDGTQLHLGSWCDDFPFLYPEKGVCVGSSLDLLHIMATKLNFTYNVQMEPADHNWGSKENGTWTGMLGDLIYNDADLVINVFQLTEEIFAEFDISYPYHVESYVFLLVVPPPVPQWRGLSYSFTATVWLAIILTIVLVTVLLTVCLLLVPDQQDPSMVFLLIISGAARQGVKHNLWASWTRLWVGWWWLACVIITTAYTSNLVAFLTVPVYPTRIETVEQLAASGLRLCMQDYGSFVPDTLKVSKDPSLFKLGNNLDLFPYAYLQYDVGFNWVTNGTHALVETYSYLAYLVGLYGITPNTYIMKETVYPGYLSWILRRNCPYTTRLAEVLTRLLEAGLVDRLYFDHMEKSQGSGTHGYNRHKVSGGSGLQVGQMLGAFMLWGLGLALSVVVLLLELLATWNNPPRNVEQSS</sequence>
<dbReference type="InterPro" id="IPR001320">
    <property type="entry name" value="Iontro_rcpt_C"/>
</dbReference>
<keyword evidence="4" id="KW-1003">Cell membrane</keyword>
<feature type="transmembrane region" description="Helical" evidence="13">
    <location>
        <begin position="386"/>
        <end position="411"/>
    </location>
</feature>
<proteinExistence type="inferred from homology"/>
<evidence type="ECO:0000256" key="10">
    <source>
        <dbReference type="ARBA" id="ARBA00023180"/>
    </source>
</evidence>
<name>A0A8J5JS35_HOMAM</name>
<feature type="transmembrane region" description="Helical" evidence="13">
    <location>
        <begin position="578"/>
        <end position="600"/>
    </location>
</feature>
<dbReference type="Proteomes" id="UP000747542">
    <property type="component" value="Unassembled WGS sequence"/>
</dbReference>
<evidence type="ECO:0000256" key="11">
    <source>
        <dbReference type="ARBA" id="ARBA00023286"/>
    </source>
</evidence>
<evidence type="ECO:0000256" key="1">
    <source>
        <dbReference type="ARBA" id="ARBA00004651"/>
    </source>
</evidence>
<evidence type="ECO:0000256" key="6">
    <source>
        <dbReference type="ARBA" id="ARBA00022989"/>
    </source>
</evidence>
<evidence type="ECO:0000256" key="3">
    <source>
        <dbReference type="ARBA" id="ARBA00022448"/>
    </source>
</evidence>
<keyword evidence="10" id="KW-0325">Glycoprotein</keyword>
<dbReference type="InterPro" id="IPR019594">
    <property type="entry name" value="Glu/Gly-bd"/>
</dbReference>
<keyword evidence="3" id="KW-0813">Transport</keyword>